<dbReference type="EMBL" id="CAJVQB010165242">
    <property type="protein sequence ID" value="CAG8856906.1"/>
    <property type="molecule type" value="Genomic_DNA"/>
</dbReference>
<reference evidence="1 2" key="1">
    <citation type="submission" date="2021-06" db="EMBL/GenBank/DDBJ databases">
        <authorList>
            <person name="Kallberg Y."/>
            <person name="Tangrot J."/>
            <person name="Rosling A."/>
        </authorList>
    </citation>
    <scope>NUCLEOTIDE SEQUENCE [LARGE SCALE GENOMIC DNA]</scope>
    <source>
        <strain evidence="1 2">120-4 pot B 10/14</strain>
    </source>
</reference>
<protein>
    <submittedName>
        <fullName evidence="1">14919_t:CDS:1</fullName>
    </submittedName>
</protein>
<keyword evidence="2" id="KW-1185">Reference proteome</keyword>
<organism evidence="1 2">
    <name type="scientific">Gigaspora margarita</name>
    <dbReference type="NCBI Taxonomy" id="4874"/>
    <lineage>
        <taxon>Eukaryota</taxon>
        <taxon>Fungi</taxon>
        <taxon>Fungi incertae sedis</taxon>
        <taxon>Mucoromycota</taxon>
        <taxon>Glomeromycotina</taxon>
        <taxon>Glomeromycetes</taxon>
        <taxon>Diversisporales</taxon>
        <taxon>Gigasporaceae</taxon>
        <taxon>Gigaspora</taxon>
    </lineage>
</organism>
<proteinExistence type="predicted"/>
<feature type="non-terminal residue" evidence="1">
    <location>
        <position position="79"/>
    </location>
</feature>
<comment type="caution">
    <text evidence="1">The sequence shown here is derived from an EMBL/GenBank/DDBJ whole genome shotgun (WGS) entry which is preliminary data.</text>
</comment>
<evidence type="ECO:0000313" key="1">
    <source>
        <dbReference type="EMBL" id="CAG8856906.1"/>
    </source>
</evidence>
<dbReference type="Proteomes" id="UP000789901">
    <property type="component" value="Unassembled WGS sequence"/>
</dbReference>
<sequence>KIKGAKGKEVSKIAERTLQLYCLRWFYNLLGNKFITARTLYRMSKDNFEMLLREARKIRNEELSEIFRDLRGSSGIRGG</sequence>
<feature type="non-terminal residue" evidence="1">
    <location>
        <position position="1"/>
    </location>
</feature>
<gene>
    <name evidence="1" type="ORF">GMARGA_LOCUS45727</name>
</gene>
<evidence type="ECO:0000313" key="2">
    <source>
        <dbReference type="Proteomes" id="UP000789901"/>
    </source>
</evidence>
<name>A0ABN7XNJ6_GIGMA</name>
<accession>A0ABN7XNJ6</accession>